<evidence type="ECO:0000313" key="2">
    <source>
        <dbReference type="Proteomes" id="UP000827549"/>
    </source>
</evidence>
<dbReference type="GeneID" id="87812888"/>
<evidence type="ECO:0000313" key="1">
    <source>
        <dbReference type="EMBL" id="WOO86242.1"/>
    </source>
</evidence>
<name>A0AAF0YH02_9TREE</name>
<proteinExistence type="predicted"/>
<reference evidence="1" key="1">
    <citation type="submission" date="2023-10" db="EMBL/GenBank/DDBJ databases">
        <authorList>
            <person name="Noh H."/>
        </authorList>
    </citation>
    <scope>NUCLEOTIDE SEQUENCE</scope>
    <source>
        <strain evidence="1">DUCC4014</strain>
    </source>
</reference>
<sequence length="621" mass="69006">MPDPCTAFDDYVLGQIFARLPIDVLRLRAYNVSRGWRAALDASKAVRAALLVQPNLNRHVQDHLRDLERKASFVDGAEAVDWNDRALAFLAQESAWRGGRAKLKYGRSVLESNAPTLASYDCITRKLLILDTPEPEMSGDPSLEWAIHVVDMDSLAVERKIALPPGLDYPLFCEDHLGHVLGQLVTTPGEPGQPDRCTVNIWVQVRDEGEFEWVARTGYEVTSDDTIEGFKLLASHPTGSIVSNPGADYRVDERPGGRMTLTAVTQTSRGRVRIHHIADRLPIGSAPLPGEVSRVKLQDVGDGWGQDDHFSAASSIDDNWIFSLESQLRIYSRNGKHLLTLPDESSGVPGFTTSGHARRELAPAVGYPIHPITDYLVDEDGIPGLRMPEALRRFRPQPGVHPRGLSVHRLSVPAQREGPEYDDCLLGVRTNKFHESDPYNTWGIWQFQFVNKALILTFVSGGLLVIPRYEAVFSAVAALEAAERLRYVASKTIMIDTGFELFHDGVLGQAQFDSYGTRFLMAVNDLVVIIDTADISTDTPDAPLPVLALTGHYNTVEDDLPAERFFLTSWGLFHAINMLSLGDGDVQVARETAKGDHQREYPFDEQLDGLWDSDRYASMMR</sequence>
<organism evidence="1 2">
    <name type="scientific">Vanrija pseudolonga</name>
    <dbReference type="NCBI Taxonomy" id="143232"/>
    <lineage>
        <taxon>Eukaryota</taxon>
        <taxon>Fungi</taxon>
        <taxon>Dikarya</taxon>
        <taxon>Basidiomycota</taxon>
        <taxon>Agaricomycotina</taxon>
        <taxon>Tremellomycetes</taxon>
        <taxon>Trichosporonales</taxon>
        <taxon>Trichosporonaceae</taxon>
        <taxon>Vanrija</taxon>
    </lineage>
</organism>
<evidence type="ECO:0008006" key="3">
    <source>
        <dbReference type="Google" id="ProtNLM"/>
    </source>
</evidence>
<dbReference type="EMBL" id="CP086720">
    <property type="protein sequence ID" value="WOO86242.1"/>
    <property type="molecule type" value="Genomic_DNA"/>
</dbReference>
<protein>
    <recommendedName>
        <fullName evidence="3">F-box domain-containing protein</fullName>
    </recommendedName>
</protein>
<dbReference type="AlphaFoldDB" id="A0AAF0YH02"/>
<dbReference type="Proteomes" id="UP000827549">
    <property type="component" value="Chromosome 7"/>
</dbReference>
<accession>A0AAF0YH02</accession>
<dbReference type="RefSeq" id="XP_062632268.1">
    <property type="nucleotide sequence ID" value="XM_062776284.1"/>
</dbReference>
<gene>
    <name evidence="1" type="ORF">LOC62_07G009727</name>
</gene>
<keyword evidence="2" id="KW-1185">Reference proteome</keyword>